<proteinExistence type="predicted"/>
<feature type="region of interest" description="Disordered" evidence="1">
    <location>
        <begin position="1"/>
        <end position="116"/>
    </location>
</feature>
<dbReference type="AlphaFoldDB" id="A0A0B7BYK2"/>
<feature type="compositionally biased region" description="Polar residues" evidence="1">
    <location>
        <begin position="52"/>
        <end position="68"/>
    </location>
</feature>
<protein>
    <submittedName>
        <fullName evidence="2">Uncharacterized protein</fullName>
    </submittedName>
</protein>
<sequence length="116" mass="12853">GKFGPQVYHRGGPATTDSKNRHQLYHQYRLSLHPPKSSRQIPLVPSKETHFKQATPSQRSPYSSVTSDFESDYSGDPGSQNRSDSERSVPVSQYFQTSGHSGSSGMAANQVPLFRN</sequence>
<name>A0A0B7BYK2_9EUPU</name>
<feature type="non-terminal residue" evidence="2">
    <location>
        <position position="116"/>
    </location>
</feature>
<gene>
    <name evidence="2" type="primary">ORF217630</name>
</gene>
<accession>A0A0B7BYK2</accession>
<dbReference type="EMBL" id="HACG01051177">
    <property type="protein sequence ID" value="CEK98048.1"/>
    <property type="molecule type" value="Transcribed_RNA"/>
</dbReference>
<evidence type="ECO:0000313" key="2">
    <source>
        <dbReference type="EMBL" id="CEK98048.1"/>
    </source>
</evidence>
<feature type="non-terminal residue" evidence="2">
    <location>
        <position position="1"/>
    </location>
</feature>
<organism evidence="2">
    <name type="scientific">Arion vulgaris</name>
    <dbReference type="NCBI Taxonomy" id="1028688"/>
    <lineage>
        <taxon>Eukaryota</taxon>
        <taxon>Metazoa</taxon>
        <taxon>Spiralia</taxon>
        <taxon>Lophotrochozoa</taxon>
        <taxon>Mollusca</taxon>
        <taxon>Gastropoda</taxon>
        <taxon>Heterobranchia</taxon>
        <taxon>Euthyneura</taxon>
        <taxon>Panpulmonata</taxon>
        <taxon>Eupulmonata</taxon>
        <taxon>Stylommatophora</taxon>
        <taxon>Helicina</taxon>
        <taxon>Arionoidea</taxon>
        <taxon>Arionidae</taxon>
        <taxon>Arion</taxon>
    </lineage>
</organism>
<evidence type="ECO:0000256" key="1">
    <source>
        <dbReference type="SAM" id="MobiDB-lite"/>
    </source>
</evidence>
<feature type="compositionally biased region" description="Polar residues" evidence="1">
    <location>
        <begin position="90"/>
        <end position="107"/>
    </location>
</feature>
<reference evidence="2" key="1">
    <citation type="submission" date="2014-12" db="EMBL/GenBank/DDBJ databases">
        <title>Insight into the proteome of Arion vulgaris.</title>
        <authorList>
            <person name="Aradska J."/>
            <person name="Bulat T."/>
            <person name="Smidak R."/>
            <person name="Sarate P."/>
            <person name="Gangsoo J."/>
            <person name="Sialana F."/>
            <person name="Bilban M."/>
            <person name="Lubec G."/>
        </authorList>
    </citation>
    <scope>NUCLEOTIDE SEQUENCE</scope>
    <source>
        <tissue evidence="2">Skin</tissue>
    </source>
</reference>